<proteinExistence type="predicted"/>
<name>A0A9W7DFN6_AMBMO</name>
<dbReference type="Proteomes" id="UP001165063">
    <property type="component" value="Unassembled WGS sequence"/>
</dbReference>
<accession>A0A9W7DFN6</accession>
<protein>
    <submittedName>
        <fullName evidence="1">Unnamed protein product</fullName>
    </submittedName>
</protein>
<organism evidence="1 2">
    <name type="scientific">Ambrosiozyma monospora</name>
    <name type="common">Yeast</name>
    <name type="synonym">Endomycopsis monosporus</name>
    <dbReference type="NCBI Taxonomy" id="43982"/>
    <lineage>
        <taxon>Eukaryota</taxon>
        <taxon>Fungi</taxon>
        <taxon>Dikarya</taxon>
        <taxon>Ascomycota</taxon>
        <taxon>Saccharomycotina</taxon>
        <taxon>Pichiomycetes</taxon>
        <taxon>Pichiales</taxon>
        <taxon>Pichiaceae</taxon>
        <taxon>Ambrosiozyma</taxon>
    </lineage>
</organism>
<evidence type="ECO:0000313" key="1">
    <source>
        <dbReference type="EMBL" id="GMG32042.1"/>
    </source>
</evidence>
<comment type="caution">
    <text evidence="1">The sequence shown here is derived from an EMBL/GenBank/DDBJ whole genome shotgun (WGS) entry which is preliminary data.</text>
</comment>
<dbReference type="EMBL" id="BSXU01001885">
    <property type="protein sequence ID" value="GMG32042.1"/>
    <property type="molecule type" value="Genomic_DNA"/>
</dbReference>
<gene>
    <name evidence="1" type="ORF">Amon01_000408800</name>
</gene>
<dbReference type="AlphaFoldDB" id="A0A9W7DFN6"/>
<keyword evidence="2" id="KW-1185">Reference proteome</keyword>
<evidence type="ECO:0000313" key="2">
    <source>
        <dbReference type="Proteomes" id="UP001165063"/>
    </source>
</evidence>
<reference evidence="1" key="1">
    <citation type="submission" date="2023-04" db="EMBL/GenBank/DDBJ databases">
        <title>Ambrosiozyma monospora NBRC 1965.</title>
        <authorList>
            <person name="Ichikawa N."/>
            <person name="Sato H."/>
            <person name="Tonouchi N."/>
        </authorList>
    </citation>
    <scope>NUCLEOTIDE SEQUENCE</scope>
    <source>
        <strain evidence="1">NBRC 1965</strain>
    </source>
</reference>
<sequence length="127" mass="13983">MLTQVSSEFYLESDNNNLDLGNCSVFSIFSHLPWNASMTDSIYAQYSWKSNSVTLGEVILKPPEPTFETIITSVSVDIASVVDTTYFSYEIFFDISIALGFTNSLSSTIGYTPAETSSESVSTDLQN</sequence>